<keyword evidence="2" id="KW-0832">Ubl conjugation</keyword>
<reference evidence="3 4" key="1">
    <citation type="submission" date="2020-04" db="EMBL/GenBank/DDBJ databases">
        <title>MicrobeNet Type strains.</title>
        <authorList>
            <person name="Nicholson A.C."/>
        </authorList>
    </citation>
    <scope>NUCLEOTIDE SEQUENCE [LARGE SCALE GENOMIC DNA]</scope>
    <source>
        <strain evidence="3 4">ATCC BAA-789</strain>
    </source>
</reference>
<organism evidence="3 4">
    <name type="scientific">Sanguibacter hominis ATCC BAA-789</name>
    <dbReference type="NCBI Taxonomy" id="1312740"/>
    <lineage>
        <taxon>Bacteria</taxon>
        <taxon>Bacillati</taxon>
        <taxon>Actinomycetota</taxon>
        <taxon>Actinomycetes</taxon>
        <taxon>Micrococcales</taxon>
        <taxon>Sanguibacteraceae</taxon>
        <taxon>Sanguibacter</taxon>
    </lineage>
</organism>
<evidence type="ECO:0000256" key="2">
    <source>
        <dbReference type="ARBA" id="ARBA00022843"/>
    </source>
</evidence>
<dbReference type="EMBL" id="JAAXOW010000002">
    <property type="protein sequence ID" value="NKX93243.1"/>
    <property type="molecule type" value="Genomic_DNA"/>
</dbReference>
<dbReference type="GO" id="GO:0005975">
    <property type="term" value="P:carbohydrate metabolic process"/>
    <property type="evidence" value="ECO:0007669"/>
    <property type="project" value="UniProtKB-ARBA"/>
</dbReference>
<evidence type="ECO:0000256" key="1">
    <source>
        <dbReference type="ARBA" id="ARBA00022499"/>
    </source>
</evidence>
<keyword evidence="4" id="KW-1185">Reference proteome</keyword>
<dbReference type="Gene3D" id="2.60.40.10">
    <property type="entry name" value="Immunoglobulins"/>
    <property type="match status" value="1"/>
</dbReference>
<dbReference type="RefSeq" id="WP_168447303.1">
    <property type="nucleotide sequence ID" value="NZ_JAAXOW010000002.1"/>
</dbReference>
<evidence type="ECO:0000313" key="3">
    <source>
        <dbReference type="EMBL" id="NKX93243.1"/>
    </source>
</evidence>
<gene>
    <name evidence="3" type="ORF">HF995_08145</name>
</gene>
<dbReference type="InterPro" id="IPR008969">
    <property type="entry name" value="CarboxyPept-like_regulatory"/>
</dbReference>
<dbReference type="InterPro" id="IPR010814">
    <property type="entry name" value="DUF1416"/>
</dbReference>
<comment type="caution">
    <text evidence="3">The sequence shown here is derived from an EMBL/GenBank/DDBJ whole genome shotgun (WGS) entry which is preliminary data.</text>
</comment>
<protein>
    <submittedName>
        <fullName evidence="3">DUF1416 domain-containing protein</fullName>
    </submittedName>
</protein>
<evidence type="ECO:0000313" key="4">
    <source>
        <dbReference type="Proteomes" id="UP000774283"/>
    </source>
</evidence>
<dbReference type="InterPro" id="IPR013783">
    <property type="entry name" value="Ig-like_fold"/>
</dbReference>
<keyword evidence="1" id="KW-1017">Isopeptide bond</keyword>
<name>A0A9X5IRS4_9MICO</name>
<dbReference type="SUPFAM" id="SSF49464">
    <property type="entry name" value="Carboxypeptidase regulatory domain-like"/>
    <property type="match status" value="1"/>
</dbReference>
<dbReference type="Pfam" id="PF07210">
    <property type="entry name" value="DUF1416"/>
    <property type="match status" value="1"/>
</dbReference>
<dbReference type="AlphaFoldDB" id="A0A9X5IRS4"/>
<accession>A0A9X5IRS4</accession>
<dbReference type="Proteomes" id="UP000774283">
    <property type="component" value="Unassembled WGS sequence"/>
</dbReference>
<sequence length="96" mass="9869">MSTCGAPAQGGDVVVAPGATVVDGVVAREGEPVPGAYVRLHDADGEFTAEVVTGPGGEFVFYARPARWELRVLTRTGSTSQHVEAAVGRTSVTLTV</sequence>
<proteinExistence type="predicted"/>